<keyword evidence="2 4" id="KW-0808">Transferase</keyword>
<dbReference type="FunCoup" id="A0A167JTL0">
    <property type="interactions" value="302"/>
</dbReference>
<dbReference type="GO" id="GO:0005737">
    <property type="term" value="C:cytoplasm"/>
    <property type="evidence" value="ECO:0007669"/>
    <property type="project" value="TreeGrafter"/>
</dbReference>
<feature type="non-terminal residue" evidence="5">
    <location>
        <position position="255"/>
    </location>
</feature>
<protein>
    <recommendedName>
        <fullName evidence="4">Kinase</fullName>
        <ecNumber evidence="4">2.7.-.-</ecNumber>
    </recommendedName>
</protein>
<feature type="non-terminal residue" evidence="5">
    <location>
        <position position="1"/>
    </location>
</feature>
<dbReference type="PANTHER" id="PTHR12400">
    <property type="entry name" value="INOSITOL POLYPHOSPHATE KINASE"/>
    <property type="match status" value="1"/>
</dbReference>
<keyword evidence="3 4" id="KW-0418">Kinase</keyword>
<dbReference type="Pfam" id="PF03770">
    <property type="entry name" value="IPK"/>
    <property type="match status" value="1"/>
</dbReference>
<dbReference type="Proteomes" id="UP000077315">
    <property type="component" value="Unassembled WGS sequence"/>
</dbReference>
<dbReference type="GO" id="GO:0005634">
    <property type="term" value="C:nucleus"/>
    <property type="evidence" value="ECO:0007669"/>
    <property type="project" value="TreeGrafter"/>
</dbReference>
<evidence type="ECO:0000256" key="3">
    <source>
        <dbReference type="ARBA" id="ARBA00022777"/>
    </source>
</evidence>
<dbReference type="GO" id="GO:0008440">
    <property type="term" value="F:inositol-1,4,5-trisphosphate 3-kinase activity"/>
    <property type="evidence" value="ECO:0007669"/>
    <property type="project" value="TreeGrafter"/>
</dbReference>
<accession>A0A167JTL0</accession>
<sequence>LLPFYNQVGGHASLFRFSKRAICKPVSKKEQEIYEHFDANHPQLLPFVSHYLGVLNQFILIEDLTDGVRHPCVLDLKMGTRQYGVYATQSKKESQTRKCARSTSRELGVRVCGMQASFYHVIYIYISLDKYYGRNLNPHTFCDSLCSFLDNGQGCQIHHIPILVRKLHVLSRVIRSLEGYRFYASSLLIIYDGDSQSQRKIDVRIIDFARCLTSLDQQTNRKDFKYPPANGGAGPDVGYLLGLQTLIKCFKHIYR</sequence>
<dbReference type="GO" id="GO:0000824">
    <property type="term" value="F:inositol-1,4,5,6-tetrakisphosphate 3-kinase activity"/>
    <property type="evidence" value="ECO:0007669"/>
    <property type="project" value="TreeGrafter"/>
</dbReference>
<keyword evidence="6" id="KW-1185">Reference proteome</keyword>
<dbReference type="STRING" id="763407.A0A167JTL0"/>
<dbReference type="OrthoDB" id="2573163at2759"/>
<dbReference type="SUPFAM" id="SSF56104">
    <property type="entry name" value="SAICAR synthase-like"/>
    <property type="match status" value="1"/>
</dbReference>
<dbReference type="VEuPathDB" id="FungiDB:PHYBLDRAFT_99985"/>
<dbReference type="AlphaFoldDB" id="A0A167JTL0"/>
<gene>
    <name evidence="5" type="ORF">PHYBLDRAFT_99985</name>
</gene>
<dbReference type="EMBL" id="KV441001">
    <property type="protein sequence ID" value="OAD66686.1"/>
    <property type="molecule type" value="Genomic_DNA"/>
</dbReference>
<dbReference type="RefSeq" id="XP_018284726.1">
    <property type="nucleotide sequence ID" value="XM_018444118.1"/>
</dbReference>
<dbReference type="PANTHER" id="PTHR12400:SF21">
    <property type="entry name" value="KINASE"/>
    <property type="match status" value="1"/>
</dbReference>
<dbReference type="GeneID" id="29005023"/>
<evidence type="ECO:0000256" key="4">
    <source>
        <dbReference type="RuleBase" id="RU363090"/>
    </source>
</evidence>
<dbReference type="EC" id="2.7.-.-" evidence="4"/>
<dbReference type="InterPro" id="IPR038286">
    <property type="entry name" value="IPK_sf"/>
</dbReference>
<evidence type="ECO:0000313" key="6">
    <source>
        <dbReference type="Proteomes" id="UP000077315"/>
    </source>
</evidence>
<dbReference type="Gene3D" id="3.30.470.160">
    <property type="entry name" value="Inositol polyphosphate kinase"/>
    <property type="match status" value="1"/>
</dbReference>
<evidence type="ECO:0000256" key="1">
    <source>
        <dbReference type="ARBA" id="ARBA00007374"/>
    </source>
</evidence>
<evidence type="ECO:0000313" key="5">
    <source>
        <dbReference type="EMBL" id="OAD66686.1"/>
    </source>
</evidence>
<organism evidence="5 6">
    <name type="scientific">Phycomyces blakesleeanus (strain ATCC 8743b / DSM 1359 / FGSC 10004 / NBRC 33097 / NRRL 1555)</name>
    <dbReference type="NCBI Taxonomy" id="763407"/>
    <lineage>
        <taxon>Eukaryota</taxon>
        <taxon>Fungi</taxon>
        <taxon>Fungi incertae sedis</taxon>
        <taxon>Mucoromycota</taxon>
        <taxon>Mucoromycotina</taxon>
        <taxon>Mucoromycetes</taxon>
        <taxon>Mucorales</taxon>
        <taxon>Phycomycetaceae</taxon>
        <taxon>Phycomyces</taxon>
    </lineage>
</organism>
<reference evidence="6" key="1">
    <citation type="submission" date="2015-06" db="EMBL/GenBank/DDBJ databases">
        <title>Expansion of signal transduction pathways in fungi by whole-genome duplication.</title>
        <authorList>
            <consortium name="DOE Joint Genome Institute"/>
            <person name="Corrochano L.M."/>
            <person name="Kuo A."/>
            <person name="Marcet-Houben M."/>
            <person name="Polaino S."/>
            <person name="Salamov A."/>
            <person name="Villalobos J.M."/>
            <person name="Alvarez M.I."/>
            <person name="Avalos J."/>
            <person name="Benito E.P."/>
            <person name="Benoit I."/>
            <person name="Burger G."/>
            <person name="Camino L.P."/>
            <person name="Canovas D."/>
            <person name="Cerda-Olmedo E."/>
            <person name="Cheng J.-F."/>
            <person name="Dominguez A."/>
            <person name="Elias M."/>
            <person name="Eslava A.P."/>
            <person name="Glaser F."/>
            <person name="Grimwood J."/>
            <person name="Gutierrez G."/>
            <person name="Heitman J."/>
            <person name="Henrissat B."/>
            <person name="Iturriaga E.A."/>
            <person name="Lang B.F."/>
            <person name="Lavin J.L."/>
            <person name="Lee S."/>
            <person name="Li W."/>
            <person name="Lindquist E."/>
            <person name="Lopez-Garcia S."/>
            <person name="Luque E.M."/>
            <person name="Marcos A.T."/>
            <person name="Martin J."/>
            <person name="McCluskey K."/>
            <person name="Medina H.R."/>
            <person name="Miralles-Duran A."/>
            <person name="Miyazaki A."/>
            <person name="Munoz-Torres E."/>
            <person name="Oguiza J.A."/>
            <person name="Ohm R."/>
            <person name="Olmedo M."/>
            <person name="Orejas M."/>
            <person name="Ortiz-Castellanos L."/>
            <person name="Pisabarro A.G."/>
            <person name="Rodriguez-Romero J."/>
            <person name="Ruiz-Herrera J."/>
            <person name="Ruiz-Vazquez R."/>
            <person name="Sanz C."/>
            <person name="Schackwitz W."/>
            <person name="Schmutz J."/>
            <person name="Shahriari M."/>
            <person name="Shelest E."/>
            <person name="Silva-Franco F."/>
            <person name="Soanes D."/>
            <person name="Syed K."/>
            <person name="Tagua V.G."/>
            <person name="Talbot N.J."/>
            <person name="Thon M."/>
            <person name="De vries R.P."/>
            <person name="Wiebenga A."/>
            <person name="Yadav J.S."/>
            <person name="Braun E.L."/>
            <person name="Baker S."/>
            <person name="Garre V."/>
            <person name="Horwitz B."/>
            <person name="Torres-Martinez S."/>
            <person name="Idnurm A."/>
            <person name="Herrera-Estrella A."/>
            <person name="Gabaldon T."/>
            <person name="Grigoriev I.V."/>
        </authorList>
    </citation>
    <scope>NUCLEOTIDE SEQUENCE [LARGE SCALE GENOMIC DNA]</scope>
    <source>
        <strain evidence="6">NRRL 1555(-)</strain>
    </source>
</reference>
<name>A0A167JTL0_PHYB8</name>
<dbReference type="GO" id="GO:0032958">
    <property type="term" value="P:inositol phosphate biosynthetic process"/>
    <property type="evidence" value="ECO:0007669"/>
    <property type="project" value="InterPro"/>
</dbReference>
<comment type="similarity">
    <text evidence="1 4">Belongs to the inositol phosphokinase (IPK) family.</text>
</comment>
<evidence type="ECO:0000256" key="2">
    <source>
        <dbReference type="ARBA" id="ARBA00022679"/>
    </source>
</evidence>
<dbReference type="InParanoid" id="A0A167JTL0"/>
<dbReference type="GO" id="GO:0046854">
    <property type="term" value="P:phosphatidylinositol phosphate biosynthetic process"/>
    <property type="evidence" value="ECO:0007669"/>
    <property type="project" value="TreeGrafter"/>
</dbReference>
<proteinExistence type="inferred from homology"/>
<dbReference type="InterPro" id="IPR005522">
    <property type="entry name" value="IPK"/>
</dbReference>